<organism evidence="1">
    <name type="scientific">Proboscia inermis</name>
    <dbReference type="NCBI Taxonomy" id="420281"/>
    <lineage>
        <taxon>Eukaryota</taxon>
        <taxon>Sar</taxon>
        <taxon>Stramenopiles</taxon>
        <taxon>Ochrophyta</taxon>
        <taxon>Bacillariophyta</taxon>
        <taxon>Coscinodiscophyceae</taxon>
        <taxon>Rhizosoleniophycidae</taxon>
        <taxon>Rhizosoleniales</taxon>
        <taxon>Rhizosoleniaceae</taxon>
        <taxon>Proboscia</taxon>
    </lineage>
</organism>
<gene>
    <name evidence="1" type="ORF">PINE0816_LOCUS8171</name>
</gene>
<name>A0A7S0C3S2_9STRA</name>
<sequence length="131" mass="13826">MENLGEDAVVVGGIEFATDIPEGMVFKVSSIPDGKVEMTCGANGKGTEFLLEVKPVCMGYEDFYAAFAPGSHQSFSVTPSAGRMERRGGDPSLLNIICQPRGASGVLEGDLVINLPEDESSICYKVSCTAL</sequence>
<evidence type="ECO:0000313" key="1">
    <source>
        <dbReference type="EMBL" id="CAD8412046.1"/>
    </source>
</evidence>
<protein>
    <submittedName>
        <fullName evidence="1">Uncharacterized protein</fullName>
    </submittedName>
</protein>
<accession>A0A7S0C3S2</accession>
<reference evidence="1" key="1">
    <citation type="submission" date="2021-01" db="EMBL/GenBank/DDBJ databases">
        <authorList>
            <person name="Corre E."/>
            <person name="Pelletier E."/>
            <person name="Niang G."/>
            <person name="Scheremetjew M."/>
            <person name="Finn R."/>
            <person name="Kale V."/>
            <person name="Holt S."/>
            <person name="Cochrane G."/>
            <person name="Meng A."/>
            <person name="Brown T."/>
            <person name="Cohen L."/>
        </authorList>
    </citation>
    <scope>NUCLEOTIDE SEQUENCE</scope>
    <source>
        <strain evidence="1">CCAP1064/1</strain>
    </source>
</reference>
<dbReference type="AlphaFoldDB" id="A0A7S0C3S2"/>
<proteinExistence type="predicted"/>
<dbReference type="EMBL" id="HBEL01017120">
    <property type="protein sequence ID" value="CAD8412046.1"/>
    <property type="molecule type" value="Transcribed_RNA"/>
</dbReference>